<dbReference type="Proteomes" id="UP000694558">
    <property type="component" value="Chromosome 13"/>
</dbReference>
<keyword evidence="1" id="KW-0175">Coiled coil</keyword>
<reference evidence="4" key="3">
    <citation type="submission" date="2023-05" db="EMBL/GenBank/DDBJ databases">
        <title>High-quality long-read genome of Scophthalmus maximus.</title>
        <authorList>
            <person name="Lien S."/>
            <person name="Martinez P."/>
        </authorList>
    </citation>
    <scope>NUCLEOTIDE SEQUENCE [LARGE SCALE GENOMIC DNA]</scope>
</reference>
<evidence type="ECO:0000256" key="2">
    <source>
        <dbReference type="SAM" id="MobiDB-lite"/>
    </source>
</evidence>
<dbReference type="STRING" id="52904.ENSSMAP00000005551"/>
<dbReference type="OMA" id="NCPPFAQ"/>
<sequence>MELHCLPTETPTTASSCSTDPVYDNCPPFAQRGRARQKQMESGVVCPTVTRLPGPCSPLPGPAPAVAVVPTLVVGGRVPGAWPDDSYCSWGGGLGRRGWEAELGQCVNRGRGGEKGGSVEDRAHLNQSPNPSQSEQHRSALSLYDNLPDAATPDSRREGFALETSFQEHVQEQMYPAWAPEHIQGLMESEGMSEEKSPWSSCEIILAESCSINQDQNPDQEKKHEQEPELDSGSCGFKQGDRMHLQLPTSPHVLTESSPQLCPNGCQALWPPAEALHPEQPSWSPRVPPPIPLADPSASALRSLLTSLQQQIVRQREEYEERIISIEQRNEELQVEVVRLKTNLAQQRHWFQVIQTKIVESESARAAAELRNATLQREMEQFFDTFGELNNEAKKTECIVKSF</sequence>
<feature type="region of interest" description="Disordered" evidence="2">
    <location>
        <begin position="214"/>
        <end position="243"/>
    </location>
</feature>
<dbReference type="AlphaFoldDB" id="A0A2U9C977"/>
<reference evidence="4" key="4">
    <citation type="submission" date="2025-05" db="UniProtKB">
        <authorList>
            <consortium name="Ensembl"/>
        </authorList>
    </citation>
    <scope>IDENTIFICATION</scope>
</reference>
<protein>
    <submittedName>
        <fullName evidence="3">Putative rho GTPase-activating protein 24-like</fullName>
    </submittedName>
</protein>
<keyword evidence="5" id="KW-1185">Reference proteome</keyword>
<dbReference type="GeneTree" id="ENSGT00950000183015"/>
<reference evidence="4" key="2">
    <citation type="submission" date="2020-05" db="EMBL/GenBank/DDBJ databases">
        <authorList>
            <person name="Moser M."/>
        </authorList>
    </citation>
    <scope>NUCLEOTIDE SEQUENCE [LARGE SCALE GENOMIC DNA]</scope>
</reference>
<feature type="coiled-coil region" evidence="1">
    <location>
        <begin position="298"/>
        <end position="378"/>
    </location>
</feature>
<evidence type="ECO:0000313" key="3">
    <source>
        <dbReference type="EMBL" id="AWP12169.1"/>
    </source>
</evidence>
<dbReference type="RefSeq" id="XP_035505925.1">
    <property type="nucleotide sequence ID" value="XM_035650032.2"/>
</dbReference>
<proteinExistence type="predicted"/>
<name>A0A2U9C977_SCOMX</name>
<dbReference type="GeneID" id="118319562"/>
<feature type="compositionally biased region" description="Polar residues" evidence="2">
    <location>
        <begin position="125"/>
        <end position="134"/>
    </location>
</feature>
<dbReference type="EMBL" id="CP026255">
    <property type="protein sequence ID" value="AWP12169.1"/>
    <property type="molecule type" value="Genomic_DNA"/>
</dbReference>
<gene>
    <name evidence="4" type="primary">LOC118319562</name>
    <name evidence="3" type="ORF">SMAX5B_008895</name>
</gene>
<feature type="region of interest" description="Disordered" evidence="2">
    <location>
        <begin position="108"/>
        <end position="138"/>
    </location>
</feature>
<dbReference type="OrthoDB" id="8927606at2759"/>
<evidence type="ECO:0000256" key="1">
    <source>
        <dbReference type="SAM" id="Coils"/>
    </source>
</evidence>
<feature type="compositionally biased region" description="Basic and acidic residues" evidence="2">
    <location>
        <begin position="111"/>
        <end position="124"/>
    </location>
</feature>
<reference evidence="3 5" key="1">
    <citation type="submission" date="2017-12" db="EMBL/GenBank/DDBJ databases">
        <title>Integrating genomic resources of turbot (Scophthalmus maximus) in depth evaluation of genetic and physical mapping variation across individuals.</title>
        <authorList>
            <person name="Martinez P."/>
        </authorList>
    </citation>
    <scope>NUCLEOTIDE SEQUENCE [LARGE SCALE GENOMIC DNA]</scope>
</reference>
<accession>A0A2U9C977</accession>
<dbReference type="Proteomes" id="UP000246464">
    <property type="component" value="Chromosome 13"/>
</dbReference>
<evidence type="ECO:0000313" key="4">
    <source>
        <dbReference type="Ensembl" id="ENSSMAP00000005551.1"/>
    </source>
</evidence>
<dbReference type="KEGG" id="smau:118319562"/>
<evidence type="ECO:0000313" key="5">
    <source>
        <dbReference type="Proteomes" id="UP000246464"/>
    </source>
</evidence>
<organism evidence="3 5">
    <name type="scientific">Scophthalmus maximus</name>
    <name type="common">Turbot</name>
    <name type="synonym">Psetta maxima</name>
    <dbReference type="NCBI Taxonomy" id="52904"/>
    <lineage>
        <taxon>Eukaryota</taxon>
        <taxon>Metazoa</taxon>
        <taxon>Chordata</taxon>
        <taxon>Craniata</taxon>
        <taxon>Vertebrata</taxon>
        <taxon>Euteleostomi</taxon>
        <taxon>Actinopterygii</taxon>
        <taxon>Neopterygii</taxon>
        <taxon>Teleostei</taxon>
        <taxon>Neoteleostei</taxon>
        <taxon>Acanthomorphata</taxon>
        <taxon>Carangaria</taxon>
        <taxon>Pleuronectiformes</taxon>
        <taxon>Pleuronectoidei</taxon>
        <taxon>Scophthalmidae</taxon>
        <taxon>Scophthalmus</taxon>
    </lineage>
</organism>
<dbReference type="Ensembl" id="ENSSMAT00000005628.2">
    <property type="protein sequence ID" value="ENSSMAP00000005551.1"/>
    <property type="gene ID" value="ENSSMAG00000003431.2"/>
</dbReference>
<dbReference type="Bgee" id="ENSSMAG00000003431">
    <property type="expression patterns" value="Expressed in muscle tissue"/>
</dbReference>